<dbReference type="EMBL" id="JAWJWE010000003">
    <property type="protein sequence ID" value="KAK6639551.1"/>
    <property type="molecule type" value="Genomic_DNA"/>
</dbReference>
<name>A0AAN8PDR6_POLSC</name>
<sequence>MSVVEAHDRDTAKDTEEDRYEEVIRRSVYVCADRLKSVMGILGQWIVLKGKGTQIRWPSMVFIALLRASRPELKDKLGRQSLEWTLQGRSTSSDFCSMFLTHSRLIGVV</sequence>
<gene>
    <name evidence="1" type="ORF">RUM43_007824</name>
</gene>
<dbReference type="AlphaFoldDB" id="A0AAN8PDR6"/>
<proteinExistence type="predicted"/>
<organism evidence="1 2">
    <name type="scientific">Polyplax serrata</name>
    <name type="common">Common mouse louse</name>
    <dbReference type="NCBI Taxonomy" id="468196"/>
    <lineage>
        <taxon>Eukaryota</taxon>
        <taxon>Metazoa</taxon>
        <taxon>Ecdysozoa</taxon>
        <taxon>Arthropoda</taxon>
        <taxon>Hexapoda</taxon>
        <taxon>Insecta</taxon>
        <taxon>Pterygota</taxon>
        <taxon>Neoptera</taxon>
        <taxon>Paraneoptera</taxon>
        <taxon>Psocodea</taxon>
        <taxon>Troctomorpha</taxon>
        <taxon>Phthiraptera</taxon>
        <taxon>Anoplura</taxon>
        <taxon>Polyplacidae</taxon>
        <taxon>Polyplax</taxon>
    </lineage>
</organism>
<reference evidence="1 2" key="1">
    <citation type="submission" date="2023-10" db="EMBL/GenBank/DDBJ databases">
        <title>Genomes of two closely related lineages of the louse Polyplax serrata with different host specificities.</title>
        <authorList>
            <person name="Martinu J."/>
            <person name="Tarabai H."/>
            <person name="Stefka J."/>
            <person name="Hypsa V."/>
        </authorList>
    </citation>
    <scope>NUCLEOTIDE SEQUENCE [LARGE SCALE GENOMIC DNA]</scope>
    <source>
        <strain evidence="1">HR10_N</strain>
    </source>
</reference>
<evidence type="ECO:0000313" key="1">
    <source>
        <dbReference type="EMBL" id="KAK6639551.1"/>
    </source>
</evidence>
<comment type="caution">
    <text evidence="1">The sequence shown here is derived from an EMBL/GenBank/DDBJ whole genome shotgun (WGS) entry which is preliminary data.</text>
</comment>
<protein>
    <submittedName>
        <fullName evidence="1">Uncharacterized protein</fullName>
    </submittedName>
</protein>
<dbReference type="Proteomes" id="UP001372834">
    <property type="component" value="Unassembled WGS sequence"/>
</dbReference>
<accession>A0AAN8PDR6</accession>
<evidence type="ECO:0000313" key="2">
    <source>
        <dbReference type="Proteomes" id="UP001372834"/>
    </source>
</evidence>